<sequence length="71" mass="8072">MNCSFLDGLFCVLAAQRLSSKHSSITFSLNKAQLFYYVSYSLCLDIIYTHKQVLFDGLFAKINSTINIKNI</sequence>
<evidence type="ECO:0000313" key="1">
    <source>
        <dbReference type="EMBL" id="RMZ99808.1"/>
    </source>
</evidence>
<accession>A0A3M7PLG2</accession>
<gene>
    <name evidence="1" type="ORF">BpHYR1_007020</name>
</gene>
<proteinExistence type="predicted"/>
<evidence type="ECO:0000313" key="2">
    <source>
        <dbReference type="Proteomes" id="UP000276133"/>
    </source>
</evidence>
<protein>
    <submittedName>
        <fullName evidence="1">Uncharacterized protein</fullName>
    </submittedName>
</protein>
<dbReference type="AlphaFoldDB" id="A0A3M7PLG2"/>
<reference evidence="1 2" key="1">
    <citation type="journal article" date="2018" name="Sci. Rep.">
        <title>Genomic signatures of local adaptation to the degree of environmental predictability in rotifers.</title>
        <authorList>
            <person name="Franch-Gras L."/>
            <person name="Hahn C."/>
            <person name="Garcia-Roger E.M."/>
            <person name="Carmona M.J."/>
            <person name="Serra M."/>
            <person name="Gomez A."/>
        </authorList>
    </citation>
    <scope>NUCLEOTIDE SEQUENCE [LARGE SCALE GENOMIC DNA]</scope>
    <source>
        <strain evidence="1">HYR1</strain>
    </source>
</reference>
<name>A0A3M7PLG2_BRAPC</name>
<organism evidence="1 2">
    <name type="scientific">Brachionus plicatilis</name>
    <name type="common">Marine rotifer</name>
    <name type="synonym">Brachionus muelleri</name>
    <dbReference type="NCBI Taxonomy" id="10195"/>
    <lineage>
        <taxon>Eukaryota</taxon>
        <taxon>Metazoa</taxon>
        <taxon>Spiralia</taxon>
        <taxon>Gnathifera</taxon>
        <taxon>Rotifera</taxon>
        <taxon>Eurotatoria</taxon>
        <taxon>Monogononta</taxon>
        <taxon>Pseudotrocha</taxon>
        <taxon>Ploima</taxon>
        <taxon>Brachionidae</taxon>
        <taxon>Brachionus</taxon>
    </lineage>
</organism>
<keyword evidence="2" id="KW-1185">Reference proteome</keyword>
<dbReference type="Proteomes" id="UP000276133">
    <property type="component" value="Unassembled WGS sequence"/>
</dbReference>
<dbReference type="EMBL" id="REGN01010037">
    <property type="protein sequence ID" value="RMZ99808.1"/>
    <property type="molecule type" value="Genomic_DNA"/>
</dbReference>
<comment type="caution">
    <text evidence="1">The sequence shown here is derived from an EMBL/GenBank/DDBJ whole genome shotgun (WGS) entry which is preliminary data.</text>
</comment>